<evidence type="ECO:0000256" key="3">
    <source>
        <dbReference type="ARBA" id="ARBA00022827"/>
    </source>
</evidence>
<dbReference type="SUPFAM" id="SSF47203">
    <property type="entry name" value="Acyl-CoA dehydrogenase C-terminal domain-like"/>
    <property type="match status" value="1"/>
</dbReference>
<dbReference type="PANTHER" id="PTHR48083:SF2">
    <property type="entry name" value="MEDIUM-CHAIN SPECIFIC ACYL-COA DEHYDROGENASE, MITOCHONDRIAL"/>
    <property type="match status" value="1"/>
</dbReference>
<dbReference type="SUPFAM" id="SSF56645">
    <property type="entry name" value="Acyl-CoA dehydrogenase NM domain-like"/>
    <property type="match status" value="1"/>
</dbReference>
<keyword evidence="4" id="KW-0560">Oxidoreductase</keyword>
<proteinExistence type="inferred from homology"/>
<accession>A0ABY5L8C6</accession>
<evidence type="ECO:0000259" key="5">
    <source>
        <dbReference type="Pfam" id="PF00441"/>
    </source>
</evidence>
<evidence type="ECO:0000313" key="6">
    <source>
        <dbReference type="EMBL" id="UUL82313.1"/>
    </source>
</evidence>
<dbReference type="Proteomes" id="UP001058533">
    <property type="component" value="Chromosome"/>
</dbReference>
<keyword evidence="2" id="KW-0285">Flavoprotein</keyword>
<protein>
    <submittedName>
        <fullName evidence="6">Acyl-CoA/acyl-ACP dehydrogenase</fullName>
    </submittedName>
</protein>
<comment type="similarity">
    <text evidence="1">Belongs to the acyl-CoA dehydrogenase family.</text>
</comment>
<name>A0ABY5L8C6_9SPHN</name>
<gene>
    <name evidence="6" type="ORF">NMP03_14185</name>
</gene>
<evidence type="ECO:0000256" key="4">
    <source>
        <dbReference type="ARBA" id="ARBA00023002"/>
    </source>
</evidence>
<dbReference type="InterPro" id="IPR009100">
    <property type="entry name" value="AcylCoA_DH/oxidase_NM_dom_sf"/>
</dbReference>
<dbReference type="InterPro" id="IPR050741">
    <property type="entry name" value="Acyl-CoA_dehydrogenase"/>
</dbReference>
<dbReference type="Gene3D" id="1.20.140.10">
    <property type="entry name" value="Butyryl-CoA Dehydrogenase, subunit A, domain 3"/>
    <property type="match status" value="1"/>
</dbReference>
<reference evidence="6" key="1">
    <citation type="submission" date="2022-07" db="EMBL/GenBank/DDBJ databases">
        <title>Sphingomonas sp. nov., a novel bacterium isolated from the north slope of the Mount Everest.</title>
        <authorList>
            <person name="Cui X."/>
            <person name="Liu Y."/>
        </authorList>
    </citation>
    <scope>NUCLEOTIDE SEQUENCE</scope>
    <source>
        <strain evidence="6">S5-59</strain>
    </source>
</reference>
<dbReference type="PANTHER" id="PTHR48083">
    <property type="entry name" value="MEDIUM-CHAIN SPECIFIC ACYL-COA DEHYDROGENASE, MITOCHONDRIAL-RELATED"/>
    <property type="match status" value="1"/>
</dbReference>
<dbReference type="Pfam" id="PF00441">
    <property type="entry name" value="Acyl-CoA_dh_1"/>
    <property type="match status" value="1"/>
</dbReference>
<dbReference type="InterPro" id="IPR009075">
    <property type="entry name" value="AcylCo_DH/oxidase_C"/>
</dbReference>
<evidence type="ECO:0000256" key="1">
    <source>
        <dbReference type="ARBA" id="ARBA00009347"/>
    </source>
</evidence>
<dbReference type="RefSeq" id="WP_256506125.1">
    <property type="nucleotide sequence ID" value="NZ_CP101740.1"/>
</dbReference>
<dbReference type="Gene3D" id="2.40.110.10">
    <property type="entry name" value="Butyryl-CoA Dehydrogenase, subunit A, domain 2"/>
    <property type="match status" value="1"/>
</dbReference>
<feature type="domain" description="Acyl-CoA dehydrogenase/oxidase C-terminal" evidence="5">
    <location>
        <begin position="247"/>
        <end position="372"/>
    </location>
</feature>
<organism evidence="6 7">
    <name type="scientific">Sphingomonas qomolangmaensis</name>
    <dbReference type="NCBI Taxonomy" id="2918765"/>
    <lineage>
        <taxon>Bacteria</taxon>
        <taxon>Pseudomonadati</taxon>
        <taxon>Pseudomonadota</taxon>
        <taxon>Alphaproteobacteria</taxon>
        <taxon>Sphingomonadales</taxon>
        <taxon>Sphingomonadaceae</taxon>
        <taxon>Sphingomonas</taxon>
    </lineage>
</organism>
<keyword evidence="7" id="KW-1185">Reference proteome</keyword>
<dbReference type="EMBL" id="CP101740">
    <property type="protein sequence ID" value="UUL82313.1"/>
    <property type="molecule type" value="Genomic_DNA"/>
</dbReference>
<evidence type="ECO:0000313" key="7">
    <source>
        <dbReference type="Proteomes" id="UP001058533"/>
    </source>
</evidence>
<keyword evidence="3" id="KW-0274">FAD</keyword>
<dbReference type="InterPro" id="IPR046373">
    <property type="entry name" value="Acyl-CoA_Oxase/DH_mid-dom_sf"/>
</dbReference>
<dbReference type="InterPro" id="IPR036250">
    <property type="entry name" value="AcylCo_DH-like_C"/>
</dbReference>
<sequence>MNAAFLDADARSGGSTSGARFDDELTAATDALAIALRERDLAIFYRAFRATQLPFLCGPMRDDVDALFPACFAVVHRLGGLSPALALAVENHYYVTSAVATFPAAADPALEVFRHRLLDRVTDARLLVANTNSKIHGTRLGEIGTAAHRHGDGFRISGKAAYTSLATEADLLVLLTEIADEGTALFVLDRLRDNPAVVIGDYLLPTAMIDSDTRHIGFDDLDLPKEALATAAGSPLTALLIRFEMAWHQALIGALYLGCAARALDEIRRFAGEMRGRDGVPLAKLDGMIVDTGRLAIDYATARAAVERCGAAIARVRALPRDSEAIERASNEASVAKYSACRVAEAIVTAARRIVGARSFAGNSVLERLSSEVMFGVLGPEVGAVTERRLGKQVLEGSFFARTFG</sequence>
<evidence type="ECO:0000256" key="2">
    <source>
        <dbReference type="ARBA" id="ARBA00022630"/>
    </source>
</evidence>